<dbReference type="GO" id="GO:0034599">
    <property type="term" value="P:cellular response to oxidative stress"/>
    <property type="evidence" value="ECO:0007669"/>
    <property type="project" value="TreeGrafter"/>
</dbReference>
<dbReference type="Gene3D" id="3.40.30.10">
    <property type="entry name" value="Glutaredoxin"/>
    <property type="match status" value="1"/>
</dbReference>
<protein>
    <recommendedName>
        <fullName evidence="3">Glutaredoxin domain-containing protein</fullName>
    </recommendedName>
</protein>
<dbReference type="InterPro" id="IPR002109">
    <property type="entry name" value="Glutaredoxin"/>
</dbReference>
<dbReference type="PANTHER" id="PTHR45694">
    <property type="entry name" value="GLUTAREDOXIN 2"/>
    <property type="match status" value="1"/>
</dbReference>
<sequence>MMKKTYKNAEIYGKPNCPHCDNAKHLCRKVGIEYLYKELGTDFDGQYMLDKFPNARTFPQIIVDDDHVGGYDDLSELIGDT</sequence>
<evidence type="ECO:0000256" key="1">
    <source>
        <dbReference type="ARBA" id="ARBA00023157"/>
    </source>
</evidence>
<organism evidence="4">
    <name type="scientific">marine metagenome</name>
    <dbReference type="NCBI Taxonomy" id="408172"/>
    <lineage>
        <taxon>unclassified sequences</taxon>
        <taxon>metagenomes</taxon>
        <taxon>ecological metagenomes</taxon>
    </lineage>
</organism>
<keyword evidence="2" id="KW-0676">Redox-active center</keyword>
<dbReference type="GO" id="GO:0015038">
    <property type="term" value="F:glutathione disulfide oxidoreductase activity"/>
    <property type="evidence" value="ECO:0007669"/>
    <property type="project" value="TreeGrafter"/>
</dbReference>
<dbReference type="InterPro" id="IPR036249">
    <property type="entry name" value="Thioredoxin-like_sf"/>
</dbReference>
<reference evidence="4" key="1">
    <citation type="submission" date="2018-05" db="EMBL/GenBank/DDBJ databases">
        <authorList>
            <person name="Lanie J.A."/>
            <person name="Ng W.-L."/>
            <person name="Kazmierczak K.M."/>
            <person name="Andrzejewski T.M."/>
            <person name="Davidsen T.M."/>
            <person name="Wayne K.J."/>
            <person name="Tettelin H."/>
            <person name="Glass J.I."/>
            <person name="Rusch D."/>
            <person name="Podicherti R."/>
            <person name="Tsui H.-C.T."/>
            <person name="Winkler M.E."/>
        </authorList>
    </citation>
    <scope>NUCLEOTIDE SEQUENCE</scope>
</reference>
<dbReference type="GO" id="GO:0005737">
    <property type="term" value="C:cytoplasm"/>
    <property type="evidence" value="ECO:0007669"/>
    <property type="project" value="TreeGrafter"/>
</dbReference>
<dbReference type="AlphaFoldDB" id="A0A381XNS8"/>
<dbReference type="SUPFAM" id="SSF52833">
    <property type="entry name" value="Thioredoxin-like"/>
    <property type="match status" value="1"/>
</dbReference>
<gene>
    <name evidence="4" type="ORF">METZ01_LOCUS119263</name>
</gene>
<dbReference type="PRINTS" id="PR00160">
    <property type="entry name" value="GLUTAREDOXIN"/>
</dbReference>
<dbReference type="InterPro" id="IPR011767">
    <property type="entry name" value="GLR_AS"/>
</dbReference>
<evidence type="ECO:0000313" key="4">
    <source>
        <dbReference type="EMBL" id="SVA66409.1"/>
    </source>
</evidence>
<dbReference type="PANTHER" id="PTHR45694:SF18">
    <property type="entry name" value="GLUTAREDOXIN-1-RELATED"/>
    <property type="match status" value="1"/>
</dbReference>
<evidence type="ECO:0000259" key="3">
    <source>
        <dbReference type="Pfam" id="PF00462"/>
    </source>
</evidence>
<proteinExistence type="predicted"/>
<dbReference type="PROSITE" id="PS00195">
    <property type="entry name" value="GLUTAREDOXIN_1"/>
    <property type="match status" value="1"/>
</dbReference>
<keyword evidence="1" id="KW-1015">Disulfide bond</keyword>
<name>A0A381XNS8_9ZZZZ</name>
<dbReference type="Pfam" id="PF00462">
    <property type="entry name" value="Glutaredoxin"/>
    <property type="match status" value="1"/>
</dbReference>
<feature type="domain" description="Glutaredoxin" evidence="3">
    <location>
        <begin position="10"/>
        <end position="68"/>
    </location>
</feature>
<accession>A0A381XNS8</accession>
<dbReference type="InterPro" id="IPR014025">
    <property type="entry name" value="Glutaredoxin_subgr"/>
</dbReference>
<dbReference type="PROSITE" id="PS51354">
    <property type="entry name" value="GLUTAREDOXIN_2"/>
    <property type="match status" value="1"/>
</dbReference>
<evidence type="ECO:0000256" key="2">
    <source>
        <dbReference type="ARBA" id="ARBA00023284"/>
    </source>
</evidence>
<dbReference type="EMBL" id="UINC01015842">
    <property type="protein sequence ID" value="SVA66409.1"/>
    <property type="molecule type" value="Genomic_DNA"/>
</dbReference>